<comment type="caution">
    <text evidence="9">The sequence shown here is derived from an EMBL/GenBank/DDBJ whole genome shotgun (WGS) entry which is preliminary data.</text>
</comment>
<evidence type="ECO:0000256" key="1">
    <source>
        <dbReference type="ARBA" id="ARBA00004496"/>
    </source>
</evidence>
<dbReference type="InterPro" id="IPR042073">
    <property type="entry name" value="TraM_DNA-bd"/>
</dbReference>
<evidence type="ECO:0000256" key="8">
    <source>
        <dbReference type="ARBA" id="ARBA00023163"/>
    </source>
</evidence>
<accession>A0ABX4IIP6</accession>
<evidence type="ECO:0000256" key="6">
    <source>
        <dbReference type="ARBA" id="ARBA00023015"/>
    </source>
</evidence>
<evidence type="ECO:0000256" key="3">
    <source>
        <dbReference type="ARBA" id="ARBA00020534"/>
    </source>
</evidence>
<dbReference type="Gene3D" id="1.10.10.450">
    <property type="entry name" value="TraM protein, DNA-binding"/>
    <property type="match status" value="1"/>
</dbReference>
<evidence type="ECO:0000256" key="2">
    <source>
        <dbReference type="ARBA" id="ARBA00008859"/>
    </source>
</evidence>
<proteinExistence type="inferred from homology"/>
<reference evidence="9 10" key="1">
    <citation type="submission" date="2017-06" db="EMBL/GenBank/DDBJ databases">
        <title>Draft genome sequence of nitrogen-fixing Kosakonia pseudosacchari strain NN143 isolated from sugarcane roots.</title>
        <authorList>
            <person name="Li Y."/>
            <person name="Li S."/>
            <person name="Lin L."/>
            <person name="Wu X."/>
            <person name="Yang L."/>
            <person name="Li Y."/>
            <person name="An Q."/>
        </authorList>
    </citation>
    <scope>NUCLEOTIDE SEQUENCE [LARGE SCALE GENOMIC DNA]</scope>
    <source>
        <strain evidence="9 10">NN143</strain>
    </source>
</reference>
<name>A0ABX4IIP6_9ENTR</name>
<dbReference type="Proteomes" id="UP000219642">
    <property type="component" value="Unassembled WGS sequence"/>
</dbReference>
<gene>
    <name evidence="9" type="ORF">BK796_22100</name>
</gene>
<evidence type="ECO:0000256" key="5">
    <source>
        <dbReference type="ARBA" id="ARBA00022971"/>
    </source>
</evidence>
<dbReference type="InterPro" id="IPR010992">
    <property type="entry name" value="IHF-like_DNA-bd_dom_sf"/>
</dbReference>
<sequence length="130" mass="14937">MPRKNIYFKDKIDREIEDMIEIEKQKGANPSDVSYSSMVNELVRLGLMVQKSREESNGFDLEGYRRDLISKVSGTREGIMILTTLLLEIYFKGNYNNPEITLDELLNQSITAINKAESDAEANHFLTEEN</sequence>
<comment type="subcellular location">
    <subcellularLocation>
        <location evidence="1">Cytoplasm</location>
    </subcellularLocation>
</comment>
<evidence type="ECO:0000313" key="9">
    <source>
        <dbReference type="EMBL" id="PDO82777.1"/>
    </source>
</evidence>
<keyword evidence="7" id="KW-0238">DNA-binding</keyword>
<keyword evidence="10" id="KW-1185">Reference proteome</keyword>
<evidence type="ECO:0000313" key="10">
    <source>
        <dbReference type="Proteomes" id="UP000219642"/>
    </source>
</evidence>
<dbReference type="InterPro" id="IPR007925">
    <property type="entry name" value="TRelaxosome_TraM"/>
</dbReference>
<dbReference type="EMBL" id="NITV01000016">
    <property type="protein sequence ID" value="PDO82777.1"/>
    <property type="molecule type" value="Genomic_DNA"/>
</dbReference>
<evidence type="ECO:0000256" key="7">
    <source>
        <dbReference type="ARBA" id="ARBA00023125"/>
    </source>
</evidence>
<comment type="similarity">
    <text evidence="2">Belongs to the relaxosome TraM family.</text>
</comment>
<dbReference type="SUPFAM" id="SSF47729">
    <property type="entry name" value="IHF-like DNA-binding proteins"/>
    <property type="match status" value="1"/>
</dbReference>
<protein>
    <recommendedName>
        <fullName evidence="3">Relaxosome protein TraM</fullName>
    </recommendedName>
</protein>
<organism evidence="9 10">
    <name type="scientific">Kosakonia pseudosacchari</name>
    <dbReference type="NCBI Taxonomy" id="1646340"/>
    <lineage>
        <taxon>Bacteria</taxon>
        <taxon>Pseudomonadati</taxon>
        <taxon>Pseudomonadota</taxon>
        <taxon>Gammaproteobacteria</taxon>
        <taxon>Enterobacterales</taxon>
        <taxon>Enterobacteriaceae</taxon>
        <taxon>Kosakonia</taxon>
    </lineage>
</organism>
<keyword evidence="4" id="KW-0963">Cytoplasm</keyword>
<keyword evidence="6" id="KW-0805">Transcription regulation</keyword>
<keyword evidence="8" id="KW-0804">Transcription</keyword>
<evidence type="ECO:0000256" key="4">
    <source>
        <dbReference type="ARBA" id="ARBA00022490"/>
    </source>
</evidence>
<dbReference type="RefSeq" id="WP_097402026.1">
    <property type="nucleotide sequence ID" value="NZ_NITV01000016.1"/>
</dbReference>
<keyword evidence="5" id="KW-0184">Conjugation</keyword>
<dbReference type="Pfam" id="PF05261">
    <property type="entry name" value="Tra_M"/>
    <property type="match status" value="1"/>
</dbReference>